<evidence type="ECO:0000313" key="3">
    <source>
        <dbReference type="EMBL" id="QTM00010.1"/>
    </source>
</evidence>
<accession>A0A8A7KK55</accession>
<dbReference type="SUPFAM" id="SSF47090">
    <property type="entry name" value="PGBD-like"/>
    <property type="match status" value="1"/>
</dbReference>
<organism evidence="3 4">
    <name type="scientific">Iocasia fonsfrigidae</name>
    <dbReference type="NCBI Taxonomy" id="2682810"/>
    <lineage>
        <taxon>Bacteria</taxon>
        <taxon>Bacillati</taxon>
        <taxon>Bacillota</taxon>
        <taxon>Clostridia</taxon>
        <taxon>Halanaerobiales</taxon>
        <taxon>Halanaerobiaceae</taxon>
        <taxon>Iocasia</taxon>
    </lineage>
</organism>
<evidence type="ECO:0000313" key="4">
    <source>
        <dbReference type="Proteomes" id="UP000665020"/>
    </source>
</evidence>
<reference evidence="3" key="1">
    <citation type="submission" date="2019-12" db="EMBL/GenBank/DDBJ databases">
        <authorList>
            <person name="zhang j."/>
            <person name="sun C.M."/>
        </authorList>
    </citation>
    <scope>NUCLEOTIDE SEQUENCE</scope>
    <source>
        <strain evidence="3">NS-1</strain>
    </source>
</reference>
<dbReference type="EMBL" id="CP046640">
    <property type="protein sequence ID" value="QTM00010.1"/>
    <property type="molecule type" value="Genomic_DNA"/>
</dbReference>
<dbReference type="KEGG" id="ifn:GM661_11575"/>
<keyword evidence="3" id="KW-0378">Hydrolase</keyword>
<keyword evidence="4" id="KW-1185">Reference proteome</keyword>
<dbReference type="Gene3D" id="6.20.240.60">
    <property type="match status" value="1"/>
</dbReference>
<dbReference type="GO" id="GO:0016787">
    <property type="term" value="F:hydrolase activity"/>
    <property type="evidence" value="ECO:0007669"/>
    <property type="project" value="UniProtKB-KW"/>
</dbReference>
<sequence>MKKKILFIFLICLFVVVYQLEVSAAYNLIFGERILKDGDEGADVAILQRKLKELSYYNGVIDGLYGKGTTNAVKLFQRDKGLMTDGIVGDETYQALPKGSLESRMDVSREEIILLARIINGEARGESFRGKVAVGAVIINRVESDSFPNSIREVILQRNQFSCLLDGQANFYPQKSSIDAARAALLGYDPTYGSLFFYNPKVATNVQWISTRPVVASIGDHIFAR</sequence>
<name>A0A8A7KK55_9FIRM</name>
<dbReference type="Proteomes" id="UP000665020">
    <property type="component" value="Chromosome"/>
</dbReference>
<feature type="domain" description="Peptidoglycan binding-like" evidence="1">
    <location>
        <begin position="41"/>
        <end position="96"/>
    </location>
</feature>
<dbReference type="InterPro" id="IPR002477">
    <property type="entry name" value="Peptidoglycan-bd-like"/>
</dbReference>
<dbReference type="InterPro" id="IPR036365">
    <property type="entry name" value="PGBD-like_sf"/>
</dbReference>
<feature type="domain" description="Cell wall hydrolase SleB" evidence="2">
    <location>
        <begin position="125"/>
        <end position="224"/>
    </location>
</feature>
<dbReference type="Gene3D" id="1.10.10.2520">
    <property type="entry name" value="Cell wall hydrolase SleB, domain 1"/>
    <property type="match status" value="1"/>
</dbReference>
<dbReference type="InterPro" id="IPR042047">
    <property type="entry name" value="SleB_dom1"/>
</dbReference>
<dbReference type="InterPro" id="IPR036366">
    <property type="entry name" value="PGBDSf"/>
</dbReference>
<proteinExistence type="predicted"/>
<gene>
    <name evidence="3" type="ORF">GM661_11575</name>
</gene>
<dbReference type="Gene3D" id="1.10.101.10">
    <property type="entry name" value="PGBD-like superfamily/PGBD"/>
    <property type="match status" value="1"/>
</dbReference>
<evidence type="ECO:0000259" key="1">
    <source>
        <dbReference type="Pfam" id="PF01471"/>
    </source>
</evidence>
<evidence type="ECO:0000259" key="2">
    <source>
        <dbReference type="Pfam" id="PF07486"/>
    </source>
</evidence>
<protein>
    <submittedName>
        <fullName evidence="3">Cell wall hydrolase</fullName>
    </submittedName>
</protein>
<dbReference type="InterPro" id="IPR011105">
    <property type="entry name" value="Cell_wall_hydrolase_SleB"/>
</dbReference>
<dbReference type="AlphaFoldDB" id="A0A8A7KK55"/>
<dbReference type="Pfam" id="PF07486">
    <property type="entry name" value="Hydrolase_2"/>
    <property type="match status" value="1"/>
</dbReference>
<dbReference type="Pfam" id="PF01471">
    <property type="entry name" value="PG_binding_1"/>
    <property type="match status" value="1"/>
</dbReference>